<keyword evidence="6 16" id="KW-0235">DNA replication</keyword>
<evidence type="ECO:0000256" key="1">
    <source>
        <dbReference type="ARBA" id="ARBA00007705"/>
    </source>
</evidence>
<evidence type="ECO:0000256" key="4">
    <source>
        <dbReference type="ARBA" id="ARBA00022679"/>
    </source>
</evidence>
<dbReference type="CDD" id="cd08637">
    <property type="entry name" value="DNA_pol_A_pol_I_C"/>
    <property type="match status" value="1"/>
</dbReference>
<dbReference type="GO" id="GO:0003677">
    <property type="term" value="F:DNA binding"/>
    <property type="evidence" value="ECO:0007669"/>
    <property type="project" value="UniProtKB-UniRule"/>
</dbReference>
<evidence type="ECO:0000259" key="17">
    <source>
        <dbReference type="SMART" id="SM00475"/>
    </source>
</evidence>
<dbReference type="PANTHER" id="PTHR10133">
    <property type="entry name" value="DNA POLYMERASE I"/>
    <property type="match status" value="1"/>
</dbReference>
<dbReference type="FunFam" id="3.40.50.1010:FF:000001">
    <property type="entry name" value="DNA polymerase I"/>
    <property type="match status" value="1"/>
</dbReference>
<evidence type="ECO:0000313" key="20">
    <source>
        <dbReference type="Proteomes" id="UP000095439"/>
    </source>
</evidence>
<evidence type="ECO:0000256" key="11">
    <source>
        <dbReference type="ARBA" id="ARBA00022932"/>
    </source>
</evidence>
<evidence type="ECO:0000259" key="18">
    <source>
        <dbReference type="SMART" id="SM00482"/>
    </source>
</evidence>
<dbReference type="Gene3D" id="1.10.150.20">
    <property type="entry name" value="5' to 3' exonuclease, C-terminal subdomain"/>
    <property type="match status" value="2"/>
</dbReference>
<dbReference type="GO" id="GO:0006261">
    <property type="term" value="P:DNA-templated DNA replication"/>
    <property type="evidence" value="ECO:0007669"/>
    <property type="project" value="UniProtKB-UniRule"/>
</dbReference>
<dbReference type="InterPro" id="IPR008918">
    <property type="entry name" value="HhH2"/>
</dbReference>
<organism evidence="19 20">
    <name type="scientific">Dorea longicatena</name>
    <dbReference type="NCBI Taxonomy" id="88431"/>
    <lineage>
        <taxon>Bacteria</taxon>
        <taxon>Bacillati</taxon>
        <taxon>Bacillota</taxon>
        <taxon>Clostridia</taxon>
        <taxon>Lachnospirales</taxon>
        <taxon>Lachnospiraceae</taxon>
        <taxon>Dorea</taxon>
    </lineage>
</organism>
<dbReference type="FunFam" id="1.10.150.20:FF:000003">
    <property type="entry name" value="DNA polymerase I"/>
    <property type="match status" value="1"/>
</dbReference>
<dbReference type="PANTHER" id="PTHR10133:SF27">
    <property type="entry name" value="DNA POLYMERASE NU"/>
    <property type="match status" value="1"/>
</dbReference>
<dbReference type="SUPFAM" id="SSF56672">
    <property type="entry name" value="DNA/RNA polymerases"/>
    <property type="match status" value="1"/>
</dbReference>
<dbReference type="InterPro" id="IPR036279">
    <property type="entry name" value="5-3_exonuclease_C_sf"/>
</dbReference>
<dbReference type="FunFam" id="1.10.150.20:FF:000002">
    <property type="entry name" value="DNA polymerase I"/>
    <property type="match status" value="1"/>
</dbReference>
<dbReference type="NCBIfam" id="NF004397">
    <property type="entry name" value="PRK05755.1"/>
    <property type="match status" value="1"/>
</dbReference>
<dbReference type="GO" id="GO:0006302">
    <property type="term" value="P:double-strand break repair"/>
    <property type="evidence" value="ECO:0007669"/>
    <property type="project" value="TreeGrafter"/>
</dbReference>
<dbReference type="Pfam" id="PF00476">
    <property type="entry name" value="DNA_pol_A"/>
    <property type="match status" value="1"/>
</dbReference>
<comment type="similarity">
    <text evidence="1 16">Belongs to the DNA polymerase type-A family.</text>
</comment>
<dbReference type="Proteomes" id="UP000095439">
    <property type="component" value="Unassembled WGS sequence"/>
</dbReference>
<reference evidence="19 20" key="1">
    <citation type="submission" date="2015-09" db="EMBL/GenBank/DDBJ databases">
        <authorList>
            <consortium name="Pathogen Informatics"/>
        </authorList>
    </citation>
    <scope>NUCLEOTIDE SEQUENCE [LARGE SCALE GENOMIC DNA]</scope>
    <source>
        <strain evidence="19 20">2789STDY5608866</strain>
    </source>
</reference>
<evidence type="ECO:0000256" key="5">
    <source>
        <dbReference type="ARBA" id="ARBA00022695"/>
    </source>
</evidence>
<comment type="catalytic activity">
    <reaction evidence="14 16">
        <text>DNA(n) + a 2'-deoxyribonucleoside 5'-triphosphate = DNA(n+1) + diphosphate</text>
        <dbReference type="Rhea" id="RHEA:22508"/>
        <dbReference type="Rhea" id="RHEA-COMP:17339"/>
        <dbReference type="Rhea" id="RHEA-COMP:17340"/>
        <dbReference type="ChEBI" id="CHEBI:33019"/>
        <dbReference type="ChEBI" id="CHEBI:61560"/>
        <dbReference type="ChEBI" id="CHEBI:173112"/>
        <dbReference type="EC" id="2.7.7.7"/>
    </reaction>
</comment>
<dbReference type="SUPFAM" id="SSF53098">
    <property type="entry name" value="Ribonuclease H-like"/>
    <property type="match status" value="1"/>
</dbReference>
<dbReference type="InterPro" id="IPR018320">
    <property type="entry name" value="DNA_polymerase_1"/>
</dbReference>
<dbReference type="InterPro" id="IPR012337">
    <property type="entry name" value="RNaseH-like_sf"/>
</dbReference>
<dbReference type="AlphaFoldDB" id="A0A173YPF6"/>
<comment type="function">
    <text evidence="16">In addition to polymerase activity, this DNA polymerase exhibits 5'-3' exonuclease activity.</text>
</comment>
<evidence type="ECO:0000256" key="14">
    <source>
        <dbReference type="ARBA" id="ARBA00049244"/>
    </source>
</evidence>
<keyword evidence="9 16" id="KW-0378">Hydrolase</keyword>
<dbReference type="SMART" id="SM00475">
    <property type="entry name" value="53EXOc"/>
    <property type="match status" value="1"/>
</dbReference>
<dbReference type="Gene3D" id="3.40.50.1010">
    <property type="entry name" value="5'-nuclease"/>
    <property type="match status" value="1"/>
</dbReference>
<dbReference type="InterPro" id="IPR019760">
    <property type="entry name" value="DNA-dir_DNA_pol_A_CS"/>
</dbReference>
<evidence type="ECO:0000256" key="16">
    <source>
        <dbReference type="RuleBase" id="RU004460"/>
    </source>
</evidence>
<dbReference type="CDD" id="cd09859">
    <property type="entry name" value="PIN_53EXO"/>
    <property type="match status" value="1"/>
</dbReference>
<feature type="domain" description="5'-3' exonuclease" evidence="17">
    <location>
        <begin position="3"/>
        <end position="264"/>
    </location>
</feature>
<name>A0A173YPF6_9FIRM</name>
<sequence length="871" mass="98766">MSSKIVLIDGHSILNRAFYGLPDLTNAEGLHTNAIYGFLTIMFKLLEEEKPEYLTVAFDVHAPTFRHKMYAEYKGTRKPMADELRQQVPVIKEVLHAMGVKTIECAGLEADDLIGTLSNRCENEGMEVTVISGDRDLLQLATEHVKIRIPKTKQGKTEIEDYYAKDVEERYQVTPKEFIDLKALMGDTADNIPGVPSIGEKTATKIITQYHSIEEAHEHVDELKPPRASKALSEHWDLAVLSKELATINVKADFPYELSEAKLGNLYTEEAYIFFQKLEFKNLLSRFDVSAPANKVEDGFKIITSKSEAEKVFVQAEEASTIGAVIFKDLENVLPLFADQAGLGGIGLCFSKEESYCIKVEKDITGEWLLKKLADVAEKAETYAMFHLKESMEQVTIRNQANCFDISVAAYLLNPLKNNYTWEDVAREHLGLMIDEKIDQDMKACYESYVNYASVEVLRQKLRDTKMDTLFRDIEMPLVFTLFDMEQNGIRVEADALKQYGDQLAGKIAELEKEIYEEAGETFNINSPKQLGVVLFENMKLPGGRKTKTGYSTAADVLEKLAPEHPVVAKILEYRQYTKLKSTYADGLANYIQDDGRIHGKFNQTITATGRISSTEPNLQNIPVRMELGRLIRKVFIPEEGYRFVDADYSQIELRVLAHCSGDEHLIQAYKEQSDIHRITASQVFHIPFDEVTPQQRRNAKAVNFGIVYGISSFGLSQDLSITRKEAAKYIDDYFATYPGIKTFLDHAVTHAKEEGYVVTLFGRRRPVPELSSSNFMQRSFGERVAMNSPIQGAAADIIKIAMIRVNQRLKDQKMKSRLVLQVHDELLIEAYEPELDEVQNILKEEMEHAAELKVPLEIDMHTGDNWYEAK</sequence>
<dbReference type="Pfam" id="PF01367">
    <property type="entry name" value="5_3_exonuc"/>
    <property type="match status" value="1"/>
</dbReference>
<dbReference type="Gene3D" id="3.30.70.370">
    <property type="match status" value="1"/>
</dbReference>
<dbReference type="InterPro" id="IPR001098">
    <property type="entry name" value="DNA-dir_DNA_pol_A_palm_dom"/>
</dbReference>
<dbReference type="SMART" id="SM00279">
    <property type="entry name" value="HhH2"/>
    <property type="match status" value="1"/>
</dbReference>
<dbReference type="SUPFAM" id="SSF88723">
    <property type="entry name" value="PIN domain-like"/>
    <property type="match status" value="1"/>
</dbReference>
<dbReference type="EC" id="2.7.7.7" evidence="2 15"/>
<dbReference type="NCBIfam" id="TIGR00593">
    <property type="entry name" value="pola"/>
    <property type="match status" value="1"/>
</dbReference>
<dbReference type="SMART" id="SM00482">
    <property type="entry name" value="POLAc"/>
    <property type="match status" value="1"/>
</dbReference>
<dbReference type="PROSITE" id="PS00447">
    <property type="entry name" value="DNA_POLYMERASE_A"/>
    <property type="match status" value="1"/>
</dbReference>
<comment type="subunit">
    <text evidence="16">Single-chain monomer with multiple functions.</text>
</comment>
<keyword evidence="5 16" id="KW-0548">Nucleotidyltransferase</keyword>
<dbReference type="InterPro" id="IPR002298">
    <property type="entry name" value="DNA_polymerase_A"/>
</dbReference>
<evidence type="ECO:0000256" key="6">
    <source>
        <dbReference type="ARBA" id="ARBA00022705"/>
    </source>
</evidence>
<evidence type="ECO:0000256" key="15">
    <source>
        <dbReference type="NCBIfam" id="TIGR00593"/>
    </source>
</evidence>
<dbReference type="InterPro" id="IPR020046">
    <property type="entry name" value="5-3_exonucl_a-hlix_arch_N"/>
</dbReference>
<dbReference type="InterPro" id="IPR043502">
    <property type="entry name" value="DNA/RNA_pol_sf"/>
</dbReference>
<dbReference type="Gene3D" id="3.30.420.10">
    <property type="entry name" value="Ribonuclease H-like superfamily/Ribonuclease H"/>
    <property type="match status" value="1"/>
</dbReference>
<dbReference type="SUPFAM" id="SSF47807">
    <property type="entry name" value="5' to 3' exonuclease, C-terminal subdomain"/>
    <property type="match status" value="1"/>
</dbReference>
<keyword evidence="8 16" id="KW-0227">DNA damage</keyword>
<dbReference type="InterPro" id="IPR036397">
    <property type="entry name" value="RNaseH_sf"/>
</dbReference>
<evidence type="ECO:0000313" key="19">
    <source>
        <dbReference type="EMBL" id="CUN65076.1"/>
    </source>
</evidence>
<dbReference type="InterPro" id="IPR020045">
    <property type="entry name" value="DNA_polI_H3TH"/>
</dbReference>
<dbReference type="Gene3D" id="1.20.1060.10">
    <property type="entry name" value="Taq DNA Polymerase, Chain T, domain 4"/>
    <property type="match status" value="1"/>
</dbReference>
<protein>
    <recommendedName>
        <fullName evidence="3 15">DNA polymerase I</fullName>
        <ecNumber evidence="2 15">2.7.7.7</ecNumber>
    </recommendedName>
</protein>
<proteinExistence type="inferred from homology"/>
<dbReference type="CDD" id="cd09898">
    <property type="entry name" value="H3TH_53EXO"/>
    <property type="match status" value="1"/>
</dbReference>
<keyword evidence="7" id="KW-0540">Nuclease</keyword>
<dbReference type="EMBL" id="CYYY01000003">
    <property type="protein sequence ID" value="CUN65076.1"/>
    <property type="molecule type" value="Genomic_DNA"/>
</dbReference>
<evidence type="ECO:0000256" key="9">
    <source>
        <dbReference type="ARBA" id="ARBA00022801"/>
    </source>
</evidence>
<evidence type="ECO:0000256" key="3">
    <source>
        <dbReference type="ARBA" id="ARBA00020311"/>
    </source>
</evidence>
<keyword evidence="12 16" id="KW-0238">DNA-binding</keyword>
<evidence type="ECO:0000256" key="13">
    <source>
        <dbReference type="ARBA" id="ARBA00023204"/>
    </source>
</evidence>
<keyword evidence="13 16" id="KW-0234">DNA repair</keyword>
<evidence type="ECO:0000256" key="12">
    <source>
        <dbReference type="ARBA" id="ARBA00023125"/>
    </source>
</evidence>
<evidence type="ECO:0000256" key="7">
    <source>
        <dbReference type="ARBA" id="ARBA00022722"/>
    </source>
</evidence>
<dbReference type="FunFam" id="1.20.1060.10:FF:000001">
    <property type="entry name" value="DNA polymerase I"/>
    <property type="match status" value="1"/>
</dbReference>
<gene>
    <name evidence="19" type="primary">polA_3</name>
    <name evidence="16" type="synonym">polA</name>
    <name evidence="19" type="ORF">ERS852423_01079</name>
</gene>
<dbReference type="GO" id="GO:0008409">
    <property type="term" value="F:5'-3' exonuclease activity"/>
    <property type="evidence" value="ECO:0007669"/>
    <property type="project" value="UniProtKB-UniRule"/>
</dbReference>
<keyword evidence="11 16" id="KW-0239">DNA-directed DNA polymerase</keyword>
<dbReference type="InterPro" id="IPR029060">
    <property type="entry name" value="PIN-like_dom_sf"/>
</dbReference>
<dbReference type="InterPro" id="IPR002421">
    <property type="entry name" value="5-3_exonuclease"/>
</dbReference>
<dbReference type="RefSeq" id="WP_055181037.1">
    <property type="nucleotide sequence ID" value="NZ_CABIWY010000003.1"/>
</dbReference>
<keyword evidence="10 16" id="KW-0269">Exonuclease</keyword>
<evidence type="ECO:0000256" key="2">
    <source>
        <dbReference type="ARBA" id="ARBA00012417"/>
    </source>
</evidence>
<dbReference type="Pfam" id="PF02739">
    <property type="entry name" value="5_3_exonuc_N"/>
    <property type="match status" value="1"/>
</dbReference>
<feature type="domain" description="DNA-directed DNA polymerase family A palm" evidence="18">
    <location>
        <begin position="629"/>
        <end position="835"/>
    </location>
</feature>
<accession>A0A173YPF6</accession>
<evidence type="ECO:0000256" key="8">
    <source>
        <dbReference type="ARBA" id="ARBA00022763"/>
    </source>
</evidence>
<dbReference type="PRINTS" id="PR00868">
    <property type="entry name" value="DNAPOLI"/>
</dbReference>
<dbReference type="GO" id="GO:0003887">
    <property type="term" value="F:DNA-directed DNA polymerase activity"/>
    <property type="evidence" value="ECO:0007669"/>
    <property type="project" value="UniProtKB-UniRule"/>
</dbReference>
<keyword evidence="4 16" id="KW-0808">Transferase</keyword>
<evidence type="ECO:0000256" key="10">
    <source>
        <dbReference type="ARBA" id="ARBA00022839"/>
    </source>
</evidence>